<sequence length="134" mass="14985">MAKMRGLIPHWLAGGTERKAISRPGIRDRVKDWSFGTQGKRARRSATGLQLGLAHRYIPVPSRDHLFDRRAIVTSVLEDVTGISDNIGLGYISYRSVLPYIIKYGVMNIQRRISGSVAIRIVHASGYRRPEASV</sequence>
<reference evidence="1 2" key="1">
    <citation type="journal article" date="2008" name="Nat. Biotechnol.">
        <title>Genome sequencing and analysis of the filamentous fungus Penicillium chrysogenum.</title>
        <authorList>
            <person name="van den Berg M.A."/>
            <person name="Albang R."/>
            <person name="Albermann K."/>
            <person name="Badger J.H."/>
            <person name="Daran J.-M."/>
            <person name="Driessen A.J.M."/>
            <person name="Garcia-Estrada C."/>
            <person name="Fedorova N.D."/>
            <person name="Harris D.M."/>
            <person name="Heijne W.H.M."/>
            <person name="Joardar V.S."/>
            <person name="Kiel J.A.K.W."/>
            <person name="Kovalchuk A."/>
            <person name="Martin J.F."/>
            <person name="Nierman W.C."/>
            <person name="Nijland J.G."/>
            <person name="Pronk J.T."/>
            <person name="Roubos J.A."/>
            <person name="van der Klei I.J."/>
            <person name="van Peij N.N.M.E."/>
            <person name="Veenhuis M."/>
            <person name="von Doehren H."/>
            <person name="Wagner C."/>
            <person name="Wortman J.R."/>
            <person name="Bovenberg R.A.L."/>
        </authorList>
    </citation>
    <scope>NUCLEOTIDE SEQUENCE [LARGE SCALE GENOMIC DNA]</scope>
    <source>
        <strain evidence="2">ATCC 28089 / DSM 1075 / NRRL 1951 / Wisconsin 54-1255</strain>
    </source>
</reference>
<gene>
    <name evidence="1" type="ORF">Pc12g09460</name>
    <name evidence="1" type="ORF">PCH_Pc12g09460</name>
</gene>
<dbReference type="AlphaFoldDB" id="B6GZH4"/>
<keyword evidence="2" id="KW-1185">Reference proteome</keyword>
<organism evidence="1 2">
    <name type="scientific">Penicillium rubens (strain ATCC 28089 / DSM 1075 / NRRL 1951 / Wisconsin 54-1255)</name>
    <name type="common">Penicillium chrysogenum</name>
    <dbReference type="NCBI Taxonomy" id="500485"/>
    <lineage>
        <taxon>Eukaryota</taxon>
        <taxon>Fungi</taxon>
        <taxon>Dikarya</taxon>
        <taxon>Ascomycota</taxon>
        <taxon>Pezizomycotina</taxon>
        <taxon>Eurotiomycetes</taxon>
        <taxon>Eurotiomycetidae</taxon>
        <taxon>Eurotiales</taxon>
        <taxon>Aspergillaceae</taxon>
        <taxon>Penicillium</taxon>
        <taxon>Penicillium chrysogenum species complex</taxon>
    </lineage>
</organism>
<dbReference type="VEuPathDB" id="FungiDB:PCH_Pc12g09460"/>
<evidence type="ECO:0000313" key="1">
    <source>
        <dbReference type="EMBL" id="CAP80573.1"/>
    </source>
</evidence>
<accession>B6GZH4</accession>
<name>B6GZH4_PENRW</name>
<dbReference type="Proteomes" id="UP000000724">
    <property type="component" value="Contig Pc00c12"/>
</dbReference>
<evidence type="ECO:0000313" key="2">
    <source>
        <dbReference type="Proteomes" id="UP000000724"/>
    </source>
</evidence>
<protein>
    <submittedName>
        <fullName evidence="1">Uncharacterized protein</fullName>
    </submittedName>
</protein>
<dbReference type="EMBL" id="AM920427">
    <property type="protein sequence ID" value="CAP80573.1"/>
    <property type="molecule type" value="Genomic_DNA"/>
</dbReference>
<dbReference type="HOGENOM" id="CLU_1896901_0_0_1"/>
<proteinExistence type="predicted"/>